<feature type="non-terminal residue" evidence="10">
    <location>
        <position position="120"/>
    </location>
</feature>
<dbReference type="PANTHER" id="PTHR11224">
    <property type="entry name" value="MAKORIN-RELATED"/>
    <property type="match status" value="1"/>
</dbReference>
<dbReference type="InterPro" id="IPR045072">
    <property type="entry name" value="MKRN-like"/>
</dbReference>
<feature type="zinc finger region" description="C3H1-type" evidence="7">
    <location>
        <begin position="80"/>
        <end position="109"/>
    </location>
</feature>
<dbReference type="GO" id="GO:0016874">
    <property type="term" value="F:ligase activity"/>
    <property type="evidence" value="ECO:0007669"/>
    <property type="project" value="UniProtKB-KW"/>
</dbReference>
<evidence type="ECO:0000256" key="1">
    <source>
        <dbReference type="ARBA" id="ARBA00000900"/>
    </source>
</evidence>
<keyword evidence="6 7" id="KW-0862">Zinc</keyword>
<keyword evidence="4 7" id="KW-0479">Metal-binding</keyword>
<organism evidence="10 11">
    <name type="scientific">Upupa epops</name>
    <name type="common">Eurasian hoopoe</name>
    <dbReference type="NCBI Taxonomy" id="57439"/>
    <lineage>
        <taxon>Eukaryota</taxon>
        <taxon>Metazoa</taxon>
        <taxon>Chordata</taxon>
        <taxon>Craniata</taxon>
        <taxon>Vertebrata</taxon>
        <taxon>Euteleostomi</taxon>
        <taxon>Archelosauria</taxon>
        <taxon>Archosauria</taxon>
        <taxon>Dinosauria</taxon>
        <taxon>Saurischia</taxon>
        <taxon>Theropoda</taxon>
        <taxon>Coelurosauria</taxon>
        <taxon>Aves</taxon>
        <taxon>Neognathae</taxon>
        <taxon>Neoaves</taxon>
        <taxon>Telluraves</taxon>
        <taxon>Coraciimorphae</taxon>
        <taxon>Bucerotiformes</taxon>
        <taxon>Upupidae</taxon>
        <taxon>Upupa</taxon>
    </lineage>
</organism>
<dbReference type="AlphaFoldDB" id="A0A7K6AJZ3"/>
<comment type="catalytic activity">
    <reaction evidence="1">
        <text>S-ubiquitinyl-[E2 ubiquitin-conjugating enzyme]-L-cysteine + [acceptor protein]-L-lysine = [E2 ubiquitin-conjugating enzyme]-L-cysteine + N(6)-ubiquitinyl-[acceptor protein]-L-lysine.</text>
        <dbReference type="EC" id="2.3.2.27"/>
    </reaction>
</comment>
<sequence>MDLVYEKPLYKDRLFGILPNCSHSYCLGCIRKWRRRRDFHSTVVKACPECRVTSGYYIPCKYWVCDAAEKEQLIKTFKARMGKIQCKYFMKNEGQCPFKADCIHLHRRFTRQQRLLQLPI</sequence>
<keyword evidence="5 7" id="KW-0863">Zinc-finger</keyword>
<keyword evidence="11" id="KW-1185">Reference proteome</keyword>
<evidence type="ECO:0000259" key="9">
    <source>
        <dbReference type="PROSITE" id="PS50103"/>
    </source>
</evidence>
<dbReference type="SUPFAM" id="SSF57850">
    <property type="entry name" value="RING/U-box"/>
    <property type="match status" value="1"/>
</dbReference>
<comment type="caution">
    <text evidence="10">The sequence shown here is derived from an EMBL/GenBank/DDBJ whole genome shotgun (WGS) entry which is preliminary data.</text>
</comment>
<feature type="domain" description="RING-type" evidence="8">
    <location>
        <begin position="21"/>
        <end position="51"/>
    </location>
</feature>
<dbReference type="PROSITE" id="PS00518">
    <property type="entry name" value="ZF_RING_1"/>
    <property type="match status" value="1"/>
</dbReference>
<dbReference type="InterPro" id="IPR001841">
    <property type="entry name" value="Znf_RING"/>
</dbReference>
<evidence type="ECO:0000256" key="7">
    <source>
        <dbReference type="PROSITE-ProRule" id="PRU00723"/>
    </source>
</evidence>
<feature type="non-terminal residue" evidence="10">
    <location>
        <position position="1"/>
    </location>
</feature>
<dbReference type="Gene3D" id="3.30.40.10">
    <property type="entry name" value="Zinc/RING finger domain, C3HC4 (zinc finger)"/>
    <property type="match status" value="1"/>
</dbReference>
<dbReference type="PROSITE" id="PS50103">
    <property type="entry name" value="ZF_C3H1"/>
    <property type="match status" value="1"/>
</dbReference>
<dbReference type="InterPro" id="IPR018957">
    <property type="entry name" value="Znf_C3HC4_RING-type"/>
</dbReference>
<keyword evidence="10" id="KW-0436">Ligase</keyword>
<dbReference type="InterPro" id="IPR013083">
    <property type="entry name" value="Znf_RING/FYVE/PHD"/>
</dbReference>
<evidence type="ECO:0000313" key="11">
    <source>
        <dbReference type="Proteomes" id="UP000544127"/>
    </source>
</evidence>
<dbReference type="EC" id="2.3.2.27" evidence="2"/>
<reference evidence="10 11" key="1">
    <citation type="submission" date="2019-09" db="EMBL/GenBank/DDBJ databases">
        <title>Bird 10,000 Genomes (B10K) Project - Family phase.</title>
        <authorList>
            <person name="Zhang G."/>
        </authorList>
    </citation>
    <scope>NUCLEOTIDE SEQUENCE [LARGE SCALE GENOMIC DNA]</scope>
    <source>
        <strain evidence="10">B10K-DU-012-37</strain>
    </source>
</reference>
<dbReference type="InterPro" id="IPR017907">
    <property type="entry name" value="Znf_RING_CS"/>
</dbReference>
<dbReference type="Pfam" id="PF00097">
    <property type="entry name" value="zf-C3HC4"/>
    <property type="match status" value="1"/>
</dbReference>
<dbReference type="PANTHER" id="PTHR11224:SF39">
    <property type="entry name" value="RING-TYPE E3 UBIQUITIN TRANSFERASE"/>
    <property type="match status" value="1"/>
</dbReference>
<keyword evidence="3" id="KW-0808">Transferase</keyword>
<dbReference type="OrthoDB" id="250836at2759"/>
<evidence type="ECO:0000256" key="5">
    <source>
        <dbReference type="ARBA" id="ARBA00022771"/>
    </source>
</evidence>
<evidence type="ECO:0000259" key="8">
    <source>
        <dbReference type="PROSITE" id="PS50089"/>
    </source>
</evidence>
<dbReference type="Proteomes" id="UP000544127">
    <property type="component" value="Unassembled WGS sequence"/>
</dbReference>
<evidence type="ECO:0000256" key="2">
    <source>
        <dbReference type="ARBA" id="ARBA00012483"/>
    </source>
</evidence>
<dbReference type="PROSITE" id="PS50089">
    <property type="entry name" value="ZF_RING_2"/>
    <property type="match status" value="1"/>
</dbReference>
<accession>A0A7K6AJZ3</accession>
<dbReference type="GO" id="GO:0000209">
    <property type="term" value="P:protein polyubiquitination"/>
    <property type="evidence" value="ECO:0007669"/>
    <property type="project" value="InterPro"/>
</dbReference>
<proteinExistence type="predicted"/>
<feature type="domain" description="C3H1-type" evidence="9">
    <location>
        <begin position="80"/>
        <end position="109"/>
    </location>
</feature>
<evidence type="ECO:0000256" key="4">
    <source>
        <dbReference type="ARBA" id="ARBA00022723"/>
    </source>
</evidence>
<evidence type="ECO:0000256" key="3">
    <source>
        <dbReference type="ARBA" id="ARBA00022679"/>
    </source>
</evidence>
<protein>
    <recommendedName>
        <fullName evidence="2">RING-type E3 ubiquitin transferase</fullName>
        <ecNumber evidence="2">2.3.2.27</ecNumber>
    </recommendedName>
</protein>
<evidence type="ECO:0000313" key="10">
    <source>
        <dbReference type="EMBL" id="NWU89897.1"/>
    </source>
</evidence>
<gene>
    <name evidence="10" type="primary">Mkrn1_0</name>
    <name evidence="10" type="ORF">UPUEPO_R01804</name>
</gene>
<dbReference type="GO" id="GO:0061630">
    <property type="term" value="F:ubiquitin protein ligase activity"/>
    <property type="evidence" value="ECO:0007669"/>
    <property type="project" value="UniProtKB-EC"/>
</dbReference>
<evidence type="ECO:0000256" key="6">
    <source>
        <dbReference type="ARBA" id="ARBA00022833"/>
    </source>
</evidence>
<dbReference type="InterPro" id="IPR000571">
    <property type="entry name" value="Znf_CCCH"/>
</dbReference>
<dbReference type="GO" id="GO:0008270">
    <property type="term" value="F:zinc ion binding"/>
    <property type="evidence" value="ECO:0007669"/>
    <property type="project" value="UniProtKB-KW"/>
</dbReference>
<dbReference type="EMBL" id="VZRI01001791">
    <property type="protein sequence ID" value="NWU89897.1"/>
    <property type="molecule type" value="Genomic_DNA"/>
</dbReference>
<name>A0A7K6AJZ3_UPUEP</name>